<sequence length="131" mass="14979">MGNNADVNLKLQDPDDDIKPRLSAQQVPELVRRLYGLEETDSRAFQTSSKYLKCIRAKINKFKLISLPNAQHALCQHVYDRGISTQRPWRLSLTYVPGTIFYETPYVAGYFYNAGVFVARLHNAIMDVSIL</sequence>
<comment type="caution">
    <text evidence="1">The sequence shown here is derived from an EMBL/GenBank/DDBJ whole genome shotgun (WGS) entry which is preliminary data.</text>
</comment>
<dbReference type="SUPFAM" id="SSF56112">
    <property type="entry name" value="Protein kinase-like (PK-like)"/>
    <property type="match status" value="1"/>
</dbReference>
<reference evidence="1" key="2">
    <citation type="submission" date="2020-11" db="EMBL/GenBank/DDBJ databases">
        <authorList>
            <person name="McCartney M.A."/>
            <person name="Auch B."/>
            <person name="Kono T."/>
            <person name="Mallez S."/>
            <person name="Becker A."/>
            <person name="Gohl D.M."/>
            <person name="Silverstein K.A.T."/>
            <person name="Koren S."/>
            <person name="Bechman K.B."/>
            <person name="Herman A."/>
            <person name="Abrahante J.E."/>
            <person name="Garbe J."/>
        </authorList>
    </citation>
    <scope>NUCLEOTIDE SEQUENCE</scope>
    <source>
        <strain evidence="1">Duluth1</strain>
        <tissue evidence="1">Whole animal</tissue>
    </source>
</reference>
<evidence type="ECO:0000313" key="1">
    <source>
        <dbReference type="EMBL" id="KAH3807351.1"/>
    </source>
</evidence>
<dbReference type="AlphaFoldDB" id="A0A9D4JBY3"/>
<evidence type="ECO:0000313" key="2">
    <source>
        <dbReference type="Proteomes" id="UP000828390"/>
    </source>
</evidence>
<proteinExistence type="predicted"/>
<keyword evidence="2" id="KW-1185">Reference proteome</keyword>
<dbReference type="EMBL" id="JAIWYP010000006">
    <property type="protein sequence ID" value="KAH3807351.1"/>
    <property type="molecule type" value="Genomic_DNA"/>
</dbReference>
<name>A0A9D4JBY3_DREPO</name>
<reference evidence="1" key="1">
    <citation type="journal article" date="2019" name="bioRxiv">
        <title>The Genome of the Zebra Mussel, Dreissena polymorpha: A Resource for Invasive Species Research.</title>
        <authorList>
            <person name="McCartney M.A."/>
            <person name="Auch B."/>
            <person name="Kono T."/>
            <person name="Mallez S."/>
            <person name="Zhang Y."/>
            <person name="Obille A."/>
            <person name="Becker A."/>
            <person name="Abrahante J.E."/>
            <person name="Garbe J."/>
            <person name="Badalamenti J.P."/>
            <person name="Herman A."/>
            <person name="Mangelson H."/>
            <person name="Liachko I."/>
            <person name="Sullivan S."/>
            <person name="Sone E.D."/>
            <person name="Koren S."/>
            <person name="Silverstein K.A.T."/>
            <person name="Beckman K.B."/>
            <person name="Gohl D.M."/>
        </authorList>
    </citation>
    <scope>NUCLEOTIDE SEQUENCE</scope>
    <source>
        <strain evidence="1">Duluth1</strain>
        <tissue evidence="1">Whole animal</tissue>
    </source>
</reference>
<organism evidence="1 2">
    <name type="scientific">Dreissena polymorpha</name>
    <name type="common">Zebra mussel</name>
    <name type="synonym">Mytilus polymorpha</name>
    <dbReference type="NCBI Taxonomy" id="45954"/>
    <lineage>
        <taxon>Eukaryota</taxon>
        <taxon>Metazoa</taxon>
        <taxon>Spiralia</taxon>
        <taxon>Lophotrochozoa</taxon>
        <taxon>Mollusca</taxon>
        <taxon>Bivalvia</taxon>
        <taxon>Autobranchia</taxon>
        <taxon>Heteroconchia</taxon>
        <taxon>Euheterodonta</taxon>
        <taxon>Imparidentia</taxon>
        <taxon>Neoheterodontei</taxon>
        <taxon>Myida</taxon>
        <taxon>Dreissenoidea</taxon>
        <taxon>Dreissenidae</taxon>
        <taxon>Dreissena</taxon>
    </lineage>
</organism>
<accession>A0A9D4JBY3</accession>
<dbReference type="InterPro" id="IPR011009">
    <property type="entry name" value="Kinase-like_dom_sf"/>
</dbReference>
<gene>
    <name evidence="1" type="ORF">DPMN_135689</name>
</gene>
<protein>
    <submittedName>
        <fullName evidence="1">Uncharacterized protein</fullName>
    </submittedName>
</protein>
<dbReference type="Proteomes" id="UP000828390">
    <property type="component" value="Unassembled WGS sequence"/>
</dbReference>